<reference evidence="4" key="1">
    <citation type="journal article" date="2010" name="Plant Cell">
        <title>Norcoclaurine synthase is a member of the pathogenesis-related 10/Bet v1 protein family.</title>
        <authorList>
            <person name="Lee E.J."/>
            <person name="Facchini P."/>
        </authorList>
    </citation>
    <scope>NUCLEOTIDE SEQUENCE</scope>
</reference>
<dbReference type="GO" id="GO:0005634">
    <property type="term" value="C:nucleus"/>
    <property type="evidence" value="ECO:0007669"/>
    <property type="project" value="TreeGrafter"/>
</dbReference>
<dbReference type="Gene3D" id="3.30.530.20">
    <property type="match status" value="1"/>
</dbReference>
<dbReference type="InterPro" id="IPR000916">
    <property type="entry name" value="Bet_v_I/MLP"/>
</dbReference>
<reference evidence="4" key="2">
    <citation type="submission" date="2010-05" db="EMBL/GenBank/DDBJ databases">
        <authorList>
            <person name="Lee E.-J."/>
            <person name="Facchini P.J."/>
        </authorList>
    </citation>
    <scope>NUCLEOTIDE SEQUENCE</scope>
</reference>
<comment type="similarity">
    <text evidence="1">Belongs to the BetVI family.</text>
</comment>
<dbReference type="EMBL" id="HM363760">
    <property type="protein sequence ID" value="ADK56100.1"/>
    <property type="molecule type" value="mRNA"/>
</dbReference>
<name>E2GK20_ARGME</name>
<evidence type="ECO:0000259" key="3">
    <source>
        <dbReference type="Pfam" id="PF00407"/>
    </source>
</evidence>
<dbReference type="GO" id="GO:0009738">
    <property type="term" value="P:abscisic acid-activated signaling pathway"/>
    <property type="evidence" value="ECO:0007669"/>
    <property type="project" value="TreeGrafter"/>
</dbReference>
<organism evidence="4">
    <name type="scientific">Argemone mexicana</name>
    <name type="common">Mexican prickly poppy</name>
    <dbReference type="NCBI Taxonomy" id="54796"/>
    <lineage>
        <taxon>Eukaryota</taxon>
        <taxon>Viridiplantae</taxon>
        <taxon>Streptophyta</taxon>
        <taxon>Embryophyta</taxon>
        <taxon>Tracheophyta</taxon>
        <taxon>Spermatophyta</taxon>
        <taxon>Magnoliopsida</taxon>
        <taxon>Ranunculales</taxon>
        <taxon>Papaveraceae</taxon>
        <taxon>Papaveroideae</taxon>
        <taxon>Argemone</taxon>
    </lineage>
</organism>
<keyword evidence="2" id="KW-0017">Alkaloid metabolism</keyword>
<dbReference type="GO" id="GO:0010427">
    <property type="term" value="F:abscisic acid binding"/>
    <property type="evidence" value="ECO:0007669"/>
    <property type="project" value="TreeGrafter"/>
</dbReference>
<accession>E2GK20</accession>
<dbReference type="GO" id="GO:0038023">
    <property type="term" value="F:signaling receptor activity"/>
    <property type="evidence" value="ECO:0007669"/>
    <property type="project" value="TreeGrafter"/>
</dbReference>
<evidence type="ECO:0000256" key="2">
    <source>
        <dbReference type="ARBA" id="ARBA00022589"/>
    </source>
</evidence>
<dbReference type="GO" id="GO:0004864">
    <property type="term" value="F:protein phosphatase inhibitor activity"/>
    <property type="evidence" value="ECO:0007669"/>
    <property type="project" value="TreeGrafter"/>
</dbReference>
<dbReference type="CDD" id="cd07816">
    <property type="entry name" value="Bet_v1-like"/>
    <property type="match status" value="1"/>
</dbReference>
<dbReference type="InterPro" id="IPR023393">
    <property type="entry name" value="START-like_dom_sf"/>
</dbReference>
<dbReference type="Pfam" id="PF00407">
    <property type="entry name" value="Bet_v_1"/>
    <property type="match status" value="1"/>
</dbReference>
<dbReference type="PANTHER" id="PTHR31213">
    <property type="entry name" value="OS08G0374000 PROTEIN-RELATED"/>
    <property type="match status" value="1"/>
</dbReference>
<protein>
    <submittedName>
        <fullName evidence="4">Pathogenesis-related (PR)10 protein</fullName>
    </submittedName>
</protein>
<sequence length="156" mass="17549">MKFELVNELEVPASANDVWAIYSSPDFPKLLTKLVPGILESVEYVEGDGHLGTVIHLVYVPGSVPLSYKEKFVTIDHEKRLKEAVHVEGGFLEMGVTFYMNSFEIIEKGSDCCIIRSMTKCEIEDKEIMNLISHISVANVTVLAMTISKYVQQHKK</sequence>
<evidence type="ECO:0000313" key="4">
    <source>
        <dbReference type="EMBL" id="ADK56100.1"/>
    </source>
</evidence>
<dbReference type="AlphaFoldDB" id="E2GK20"/>
<dbReference type="PANTHER" id="PTHR31213:SF19">
    <property type="entry name" value="BET V I_MAJOR LATEX PROTEIN DOMAIN-CONTAINING PROTEIN"/>
    <property type="match status" value="1"/>
</dbReference>
<dbReference type="GO" id="GO:0005737">
    <property type="term" value="C:cytoplasm"/>
    <property type="evidence" value="ECO:0007669"/>
    <property type="project" value="TreeGrafter"/>
</dbReference>
<evidence type="ECO:0000256" key="1">
    <source>
        <dbReference type="ARBA" id="ARBA00009744"/>
    </source>
</evidence>
<feature type="domain" description="Bet v I/Major latex protein" evidence="3">
    <location>
        <begin position="2"/>
        <end position="128"/>
    </location>
</feature>
<dbReference type="InterPro" id="IPR050279">
    <property type="entry name" value="Plant_def-hormone_signal"/>
</dbReference>
<proteinExistence type="evidence at transcript level"/>
<dbReference type="GO" id="GO:0009820">
    <property type="term" value="P:alkaloid metabolic process"/>
    <property type="evidence" value="ECO:0007669"/>
    <property type="project" value="UniProtKB-KW"/>
</dbReference>
<dbReference type="GO" id="GO:0006952">
    <property type="term" value="P:defense response"/>
    <property type="evidence" value="ECO:0007669"/>
    <property type="project" value="InterPro"/>
</dbReference>
<dbReference type="SUPFAM" id="SSF55961">
    <property type="entry name" value="Bet v1-like"/>
    <property type="match status" value="1"/>
</dbReference>